<feature type="compositionally biased region" description="Low complexity" evidence="1">
    <location>
        <begin position="66"/>
        <end position="79"/>
    </location>
</feature>
<dbReference type="InterPro" id="IPR031165">
    <property type="entry name" value="GNAT_YJDJ"/>
</dbReference>
<dbReference type="InterPro" id="IPR016181">
    <property type="entry name" value="Acyl_CoA_acyltransferase"/>
</dbReference>
<dbReference type="PROSITE" id="PS51729">
    <property type="entry name" value="GNAT_YJDJ"/>
    <property type="match status" value="1"/>
</dbReference>
<feature type="compositionally biased region" description="Polar residues" evidence="1">
    <location>
        <begin position="8"/>
        <end position="25"/>
    </location>
</feature>
<dbReference type="InterPro" id="IPR045057">
    <property type="entry name" value="Gcn5-rel_NAT"/>
</dbReference>
<dbReference type="EMBL" id="JAEPRA010000019">
    <property type="protein sequence ID" value="KAG2173370.1"/>
    <property type="molecule type" value="Genomic_DNA"/>
</dbReference>
<dbReference type="Proteomes" id="UP000612746">
    <property type="component" value="Unassembled WGS sequence"/>
</dbReference>
<dbReference type="SUPFAM" id="SSF55729">
    <property type="entry name" value="Acyl-CoA N-acyltransferases (Nat)"/>
    <property type="match status" value="1"/>
</dbReference>
<protein>
    <recommendedName>
        <fullName evidence="2">N-acetyltransferase domain-containing protein</fullName>
    </recommendedName>
</protein>
<organism evidence="3 4">
    <name type="scientific">Umbelopsis vinacea</name>
    <dbReference type="NCBI Taxonomy" id="44442"/>
    <lineage>
        <taxon>Eukaryota</taxon>
        <taxon>Fungi</taxon>
        <taxon>Fungi incertae sedis</taxon>
        <taxon>Mucoromycota</taxon>
        <taxon>Mucoromycotina</taxon>
        <taxon>Umbelopsidomycetes</taxon>
        <taxon>Umbelopsidales</taxon>
        <taxon>Umbelopsidaceae</taxon>
        <taxon>Umbelopsis</taxon>
    </lineage>
</organism>
<feature type="region of interest" description="Disordered" evidence="1">
    <location>
        <begin position="1"/>
        <end position="133"/>
    </location>
</feature>
<dbReference type="AlphaFoldDB" id="A0A8H7PGD1"/>
<evidence type="ECO:0000313" key="4">
    <source>
        <dbReference type="Proteomes" id="UP000612746"/>
    </source>
</evidence>
<feature type="compositionally biased region" description="Polar residues" evidence="1">
    <location>
        <begin position="80"/>
        <end position="89"/>
    </location>
</feature>
<sequence>MSIDKATKQWSSTDSAPDITVSNFEASEDESAETLQSRGRPTTRNQSKIDKAKKTKSNPGTEAQDSNTISNRRTSSNTSKNAGNNINDHNSTHVKTHTSPTSSPDGGSEDVESSSSVDRKRKQPQSNPIKGRSITTIQLPSHKILSESSVSHDEENMMFKVDLDDNGSLAAICYLPTRFRGIIEFYHTEIPTEYRSAGVGDLLTACAFQWAEANGLLVLPTCPFIQRHLKQRFPNDDGRWTCIVRSEQEALDRIANLHTKPSSSKDF</sequence>
<feature type="domain" description="N-acetyltransferase" evidence="2">
    <location>
        <begin position="151"/>
        <end position="241"/>
    </location>
</feature>
<gene>
    <name evidence="3" type="ORF">INT44_008722</name>
</gene>
<evidence type="ECO:0000313" key="3">
    <source>
        <dbReference type="EMBL" id="KAG2173370.1"/>
    </source>
</evidence>
<keyword evidence="4" id="KW-1185">Reference proteome</keyword>
<feature type="compositionally biased region" description="Polar residues" evidence="1">
    <location>
        <begin position="33"/>
        <end position="46"/>
    </location>
</feature>
<evidence type="ECO:0000256" key="1">
    <source>
        <dbReference type="SAM" id="MobiDB-lite"/>
    </source>
</evidence>
<dbReference type="OrthoDB" id="74247at2759"/>
<accession>A0A8H7PGD1</accession>
<feature type="compositionally biased region" description="Polar residues" evidence="1">
    <location>
        <begin position="124"/>
        <end position="133"/>
    </location>
</feature>
<dbReference type="PANTHER" id="PTHR31435">
    <property type="entry name" value="PROTEIN NATD1"/>
    <property type="match status" value="1"/>
</dbReference>
<proteinExistence type="predicted"/>
<name>A0A8H7PGD1_9FUNG</name>
<comment type="caution">
    <text evidence="3">The sequence shown here is derived from an EMBL/GenBank/DDBJ whole genome shotgun (WGS) entry which is preliminary data.</text>
</comment>
<dbReference type="PANTHER" id="PTHR31435:SF9">
    <property type="entry name" value="PROTEIN NATD1"/>
    <property type="match status" value="1"/>
</dbReference>
<reference evidence="3" key="1">
    <citation type="submission" date="2020-12" db="EMBL/GenBank/DDBJ databases">
        <title>Metabolic potential, ecology and presence of endohyphal bacteria is reflected in genomic diversity of Mucoromycotina.</title>
        <authorList>
            <person name="Muszewska A."/>
            <person name="Okrasinska A."/>
            <person name="Steczkiewicz K."/>
            <person name="Drgas O."/>
            <person name="Orlowska M."/>
            <person name="Perlinska-Lenart U."/>
            <person name="Aleksandrzak-Piekarczyk T."/>
            <person name="Szatraj K."/>
            <person name="Zielenkiewicz U."/>
            <person name="Pilsyk S."/>
            <person name="Malc E."/>
            <person name="Mieczkowski P."/>
            <person name="Kruszewska J.S."/>
            <person name="Biernat P."/>
            <person name="Pawlowska J."/>
        </authorList>
    </citation>
    <scope>NUCLEOTIDE SEQUENCE</scope>
    <source>
        <strain evidence="3">WA0000051536</strain>
    </source>
</reference>
<dbReference type="Gene3D" id="3.40.630.30">
    <property type="match status" value="1"/>
</dbReference>
<dbReference type="Pfam" id="PF14542">
    <property type="entry name" value="Acetyltransf_CG"/>
    <property type="match status" value="1"/>
</dbReference>
<evidence type="ECO:0000259" key="2">
    <source>
        <dbReference type="PROSITE" id="PS51729"/>
    </source>
</evidence>